<dbReference type="InterPro" id="IPR006886">
    <property type="entry name" value="RNA_pol_III_Rpc5"/>
</dbReference>
<keyword evidence="2" id="KW-0804">Transcription</keyword>
<proteinExistence type="predicted"/>
<dbReference type="OrthoDB" id="340681at2759"/>
<dbReference type="Pfam" id="PF04801">
    <property type="entry name" value="RPC5"/>
    <property type="match status" value="2"/>
</dbReference>
<protein>
    <submittedName>
        <fullName evidence="2">DNA-directed RNA polymerase III subunit RPC5</fullName>
    </submittedName>
</protein>
<feature type="compositionally biased region" description="Basic and acidic residues" evidence="1">
    <location>
        <begin position="76"/>
        <end position="93"/>
    </location>
</feature>
<feature type="compositionally biased region" description="Low complexity" evidence="1">
    <location>
        <begin position="96"/>
        <end position="109"/>
    </location>
</feature>
<feature type="region of interest" description="Disordered" evidence="1">
    <location>
        <begin position="1"/>
        <end position="27"/>
    </location>
</feature>
<dbReference type="GO" id="GO:0005666">
    <property type="term" value="C:RNA polymerase III complex"/>
    <property type="evidence" value="ECO:0007669"/>
    <property type="project" value="TreeGrafter"/>
</dbReference>
<name>A0A1R1PZA1_ZANCU</name>
<gene>
    <name evidence="2" type="ORF">AX774_g182</name>
</gene>
<organism evidence="2 3">
    <name type="scientific">Zancudomyces culisetae</name>
    <name type="common">Gut fungus</name>
    <name type="synonym">Smittium culisetae</name>
    <dbReference type="NCBI Taxonomy" id="1213189"/>
    <lineage>
        <taxon>Eukaryota</taxon>
        <taxon>Fungi</taxon>
        <taxon>Fungi incertae sedis</taxon>
        <taxon>Zoopagomycota</taxon>
        <taxon>Kickxellomycotina</taxon>
        <taxon>Harpellomycetes</taxon>
        <taxon>Harpellales</taxon>
        <taxon>Legeriomycetaceae</taxon>
        <taxon>Zancudomyces</taxon>
    </lineage>
</organism>
<evidence type="ECO:0000313" key="2">
    <source>
        <dbReference type="EMBL" id="OMH86290.1"/>
    </source>
</evidence>
<dbReference type="EMBL" id="LSSK01000009">
    <property type="protein sequence ID" value="OMH86290.1"/>
    <property type="molecule type" value="Genomic_DNA"/>
</dbReference>
<dbReference type="PANTHER" id="PTHR12069">
    <property type="entry name" value="DNA-DIRECTED RNA POLYMERASES III 80 KDA POLYPEPTIDE RNA POLYMERASE III SUBUNIT 5"/>
    <property type="match status" value="1"/>
</dbReference>
<dbReference type="PANTHER" id="PTHR12069:SF0">
    <property type="entry name" value="DNA-DIRECTED RNA POLYMERASE III SUBUNIT RPC5"/>
    <property type="match status" value="1"/>
</dbReference>
<dbReference type="Proteomes" id="UP000188320">
    <property type="component" value="Unassembled WGS sequence"/>
</dbReference>
<evidence type="ECO:0000313" key="3">
    <source>
        <dbReference type="Proteomes" id="UP000188320"/>
    </source>
</evidence>
<reference evidence="3" key="1">
    <citation type="submission" date="2017-01" db="EMBL/GenBank/DDBJ databases">
        <authorList>
            <person name="Wang Y."/>
            <person name="White M."/>
            <person name="Kvist S."/>
            <person name="Moncalvo J.-M."/>
        </authorList>
    </citation>
    <scope>NUCLEOTIDE SEQUENCE [LARGE SCALE GENOMIC DNA]</scope>
    <source>
        <strain evidence="3">COL-18-3</strain>
    </source>
</reference>
<sequence>MRKSLRGEPTIKKIANESEMHIESELHLENGETLEKIKSEESLLYNTEETTLENLVVLGEKPLNQMEEELMESFIDSEKMEVESTEDKRKNDTEQTEQAEQTEQTEQAASEFSEEDDPVLAKYPLFISEKLKDYLHLFQYPLKATQWTEDQDQRPSIARVKPNAQVVEVEIPINTAHSMYSKEQGKKFAVGLAGSGELLQAPPGKFFDMQTWTSTPVPFSSRFMVAAFQDGMFSKFSMLQYVLYKVILCTGPTASVNIYIFLPQDDKKKSQSSADILTWPIGELHLTPLNKISQLRYNLAYIDRINEKIKNSQKKASEKSEAPEKTTETQGVKTVQVRVRSSQTEEVLKRQENSITKIRQRIAEEPWSRLDYYDAESEECAAVHSQLFAAQKSPLYESNKAEYLSDMNLFNLTSS</sequence>
<feature type="region of interest" description="Disordered" evidence="1">
    <location>
        <begin position="74"/>
        <end position="116"/>
    </location>
</feature>
<keyword evidence="3" id="KW-1185">Reference proteome</keyword>
<comment type="caution">
    <text evidence="2">The sequence shown here is derived from an EMBL/GenBank/DDBJ whole genome shotgun (WGS) entry which is preliminary data.</text>
</comment>
<dbReference type="AlphaFoldDB" id="A0A1R1PZA1"/>
<accession>A0A1R1PZA1</accession>
<evidence type="ECO:0000256" key="1">
    <source>
        <dbReference type="SAM" id="MobiDB-lite"/>
    </source>
</evidence>
<dbReference type="GO" id="GO:0042797">
    <property type="term" value="P:tRNA transcription by RNA polymerase III"/>
    <property type="evidence" value="ECO:0007669"/>
    <property type="project" value="TreeGrafter"/>
</dbReference>
<feature type="compositionally biased region" description="Basic and acidic residues" evidence="1">
    <location>
        <begin position="312"/>
        <end position="327"/>
    </location>
</feature>
<feature type="region of interest" description="Disordered" evidence="1">
    <location>
        <begin position="312"/>
        <end position="336"/>
    </location>
</feature>
<keyword evidence="2" id="KW-0240">DNA-directed RNA polymerase</keyword>